<dbReference type="OrthoDB" id="5904018at2759"/>
<evidence type="ECO:0000313" key="1">
    <source>
        <dbReference type="EMBL" id="KHJ97651.1"/>
    </source>
</evidence>
<organism evidence="1 2">
    <name type="scientific">Oesophagostomum dentatum</name>
    <name type="common">Nodular worm</name>
    <dbReference type="NCBI Taxonomy" id="61180"/>
    <lineage>
        <taxon>Eukaryota</taxon>
        <taxon>Metazoa</taxon>
        <taxon>Ecdysozoa</taxon>
        <taxon>Nematoda</taxon>
        <taxon>Chromadorea</taxon>
        <taxon>Rhabditida</taxon>
        <taxon>Rhabditina</taxon>
        <taxon>Rhabditomorpha</taxon>
        <taxon>Strongyloidea</taxon>
        <taxon>Strongylidae</taxon>
        <taxon>Oesophagostomum</taxon>
    </lineage>
</organism>
<gene>
    <name evidence="1" type="ORF">OESDEN_02376</name>
</gene>
<reference evidence="1 2" key="1">
    <citation type="submission" date="2014-03" db="EMBL/GenBank/DDBJ databases">
        <title>Draft genome of the hookworm Oesophagostomum dentatum.</title>
        <authorList>
            <person name="Mitreva M."/>
        </authorList>
    </citation>
    <scope>NUCLEOTIDE SEQUENCE [LARGE SCALE GENOMIC DNA]</scope>
    <source>
        <strain evidence="1 2">OD-Hann</strain>
    </source>
</reference>
<sequence>MITILKKCEEQCSRPLNKEERISEETKKLLKMRIHIKNSTDATDIEKRAADVACRNSLKMDLQNHREKKLLKTVEARRSIKKCRRNLIQERQVFTALKNEAGACVSLVRELWVVDEEEGQCS</sequence>
<dbReference type="Proteomes" id="UP000053660">
    <property type="component" value="Unassembled WGS sequence"/>
</dbReference>
<proteinExistence type="predicted"/>
<name>A0A0B1TNL8_OESDE</name>
<dbReference type="EMBL" id="KN549419">
    <property type="protein sequence ID" value="KHJ97651.1"/>
    <property type="molecule type" value="Genomic_DNA"/>
</dbReference>
<dbReference type="AlphaFoldDB" id="A0A0B1TNL8"/>
<keyword evidence="2" id="KW-1185">Reference proteome</keyword>
<protein>
    <submittedName>
        <fullName evidence="1">Uncharacterized protein</fullName>
    </submittedName>
</protein>
<evidence type="ECO:0000313" key="2">
    <source>
        <dbReference type="Proteomes" id="UP000053660"/>
    </source>
</evidence>
<accession>A0A0B1TNL8</accession>